<evidence type="ECO:0000256" key="3">
    <source>
        <dbReference type="ARBA" id="ARBA00023015"/>
    </source>
</evidence>
<keyword evidence="6" id="KW-0539">Nucleus</keyword>
<evidence type="ECO:0000256" key="4">
    <source>
        <dbReference type="ARBA" id="ARBA00023125"/>
    </source>
</evidence>
<dbReference type="GO" id="GO:0005634">
    <property type="term" value="C:nucleus"/>
    <property type="evidence" value="ECO:0007669"/>
    <property type="project" value="UniProtKB-SubCell"/>
</dbReference>
<dbReference type="PANTHER" id="PTHR31072:SF224">
    <property type="entry name" value="TRANSCRIPTION FACTOR TCP1"/>
    <property type="match status" value="1"/>
</dbReference>
<dbReference type="Pfam" id="PF03634">
    <property type="entry name" value="TCP"/>
    <property type="match status" value="1"/>
</dbReference>
<dbReference type="InterPro" id="IPR017887">
    <property type="entry name" value="TF_TCP_subgr"/>
</dbReference>
<protein>
    <submittedName>
        <fullName evidence="10">Cycloidea-like protein</fullName>
    </submittedName>
</protein>
<evidence type="ECO:0000256" key="2">
    <source>
        <dbReference type="ARBA" id="ARBA00022473"/>
    </source>
</evidence>
<reference evidence="10" key="1">
    <citation type="journal article" date="2018" name="Front. Plant Sci.">
        <title>Patterning the Asteraceae Capitulum: Duplications and Differential Expression of the Flower Symmetry CYC2-Like Genes.</title>
        <authorList>
            <person name="Chen J."/>
            <person name="Shen C.Z."/>
            <person name="Guo Y.P."/>
            <person name="Rao G.Y."/>
        </authorList>
    </citation>
    <scope>NUCLEOTIDE SEQUENCE</scope>
</reference>
<dbReference type="PANTHER" id="PTHR31072">
    <property type="entry name" value="TRANSCRIPTION FACTOR TCP4-RELATED"/>
    <property type="match status" value="1"/>
</dbReference>
<comment type="subcellular location">
    <subcellularLocation>
        <location evidence="1">Nucleus</location>
    </subcellularLocation>
</comment>
<feature type="domain" description="R" evidence="9">
    <location>
        <begin position="229"/>
        <end position="246"/>
    </location>
</feature>
<keyword evidence="3" id="KW-0805">Transcription regulation</keyword>
<dbReference type="GO" id="GO:0003700">
    <property type="term" value="F:DNA-binding transcription factor activity"/>
    <property type="evidence" value="ECO:0007669"/>
    <property type="project" value="InterPro"/>
</dbReference>
<evidence type="ECO:0000259" key="9">
    <source>
        <dbReference type="PROSITE" id="PS51370"/>
    </source>
</evidence>
<keyword evidence="5" id="KW-0804">Transcription</keyword>
<feature type="compositionally biased region" description="Basic and acidic residues" evidence="7">
    <location>
        <begin position="238"/>
        <end position="254"/>
    </location>
</feature>
<evidence type="ECO:0000313" key="10">
    <source>
        <dbReference type="EMBL" id="AXM05095.1"/>
    </source>
</evidence>
<dbReference type="PROSITE" id="PS51370">
    <property type="entry name" value="R"/>
    <property type="match status" value="1"/>
</dbReference>
<feature type="region of interest" description="Disordered" evidence="7">
    <location>
        <begin position="230"/>
        <end position="254"/>
    </location>
</feature>
<evidence type="ECO:0000256" key="1">
    <source>
        <dbReference type="ARBA" id="ARBA00004123"/>
    </source>
</evidence>
<evidence type="ECO:0000256" key="7">
    <source>
        <dbReference type="SAM" id="MobiDB-lite"/>
    </source>
</evidence>
<proteinExistence type="predicted"/>
<keyword evidence="4" id="KW-0238">DNA-binding</keyword>
<dbReference type="PROSITE" id="PS51369">
    <property type="entry name" value="TCP"/>
    <property type="match status" value="1"/>
</dbReference>
<keyword evidence="2" id="KW-0217">Developmental protein</keyword>
<dbReference type="EMBL" id="MG593510">
    <property type="protein sequence ID" value="AXM05095.1"/>
    <property type="molecule type" value="Genomic_DNA"/>
</dbReference>
<evidence type="ECO:0000256" key="5">
    <source>
        <dbReference type="ARBA" id="ARBA00023163"/>
    </source>
</evidence>
<accession>A0A346D3S7</accession>
<dbReference type="InterPro" id="IPR017888">
    <property type="entry name" value="CYC/TB1_R_domain"/>
</dbReference>
<dbReference type="AlphaFoldDB" id="A0A346D3S7"/>
<name>A0A346D3S7_TAGPA</name>
<sequence>MFSSSPFPELPFSPNVFIPSNLLFDSEKDCVCFNSGDPFISGDCFFHPPVTENIVSTIKQDFVSQQQQFAQGPFLQSCEDQDQDHYDYDLLDAVVSCSKSKKKSEASHEKDGHGKIYTARGLRDRRVRLSIEISRKFFCLQDLLGFDKASKTLDWLFAKSKKAIKELVDETTHCSSSTHVNHQSNAEFLESIKGDSDEDEGKIKKCVDGKKKKMSRKSIAGFEGNVVRDQSRAMARARARERTREKMNNKKLND</sequence>
<organism evidence="10">
    <name type="scientific">Tagetes patula</name>
    <name type="common">French marigold</name>
    <dbReference type="NCBI Taxonomy" id="55843"/>
    <lineage>
        <taxon>Eukaryota</taxon>
        <taxon>Viridiplantae</taxon>
        <taxon>Streptophyta</taxon>
        <taxon>Embryophyta</taxon>
        <taxon>Tracheophyta</taxon>
        <taxon>Spermatophyta</taxon>
        <taxon>Magnoliopsida</taxon>
        <taxon>eudicotyledons</taxon>
        <taxon>Gunneridae</taxon>
        <taxon>Pentapetalae</taxon>
        <taxon>asterids</taxon>
        <taxon>campanulids</taxon>
        <taxon>Asterales</taxon>
        <taxon>Asteraceae</taxon>
        <taxon>Asteroideae</taxon>
        <taxon>Heliantheae alliance</taxon>
        <taxon>Tageteae</taxon>
        <taxon>Tagetes</taxon>
    </lineage>
</organism>
<dbReference type="InterPro" id="IPR005333">
    <property type="entry name" value="Transcription_factor_TCP"/>
</dbReference>
<evidence type="ECO:0000259" key="8">
    <source>
        <dbReference type="PROSITE" id="PS51369"/>
    </source>
</evidence>
<dbReference type="GO" id="GO:2000032">
    <property type="term" value="P:regulation of secondary shoot formation"/>
    <property type="evidence" value="ECO:0007669"/>
    <property type="project" value="TreeGrafter"/>
</dbReference>
<feature type="domain" description="TCP" evidence="8">
    <location>
        <begin position="109"/>
        <end position="167"/>
    </location>
</feature>
<evidence type="ECO:0000256" key="6">
    <source>
        <dbReference type="ARBA" id="ARBA00023242"/>
    </source>
</evidence>
<dbReference type="GO" id="GO:0043565">
    <property type="term" value="F:sequence-specific DNA binding"/>
    <property type="evidence" value="ECO:0007669"/>
    <property type="project" value="TreeGrafter"/>
</dbReference>